<dbReference type="PIRSF" id="PIRSF005457">
    <property type="entry name" value="Glx"/>
    <property type="match status" value="1"/>
</dbReference>
<comment type="subunit">
    <text evidence="7">Monomer.</text>
</comment>
<dbReference type="InterPro" id="IPR032282">
    <property type="entry name" value="HAGH_C"/>
</dbReference>
<dbReference type="GO" id="GO:0017001">
    <property type="term" value="P:antibiotic catabolic process"/>
    <property type="evidence" value="ECO:0007669"/>
    <property type="project" value="InterPro"/>
</dbReference>
<dbReference type="RefSeq" id="WP_101252853.1">
    <property type="nucleotide sequence ID" value="NZ_PIUM01000034.1"/>
</dbReference>
<dbReference type="Pfam" id="PF00753">
    <property type="entry name" value="Lactamase_B"/>
    <property type="match status" value="1"/>
</dbReference>
<dbReference type="AlphaFoldDB" id="A0A2N3PPF5"/>
<dbReference type="EMBL" id="PIUM01000034">
    <property type="protein sequence ID" value="PKU22295.1"/>
    <property type="molecule type" value="Genomic_DNA"/>
</dbReference>
<evidence type="ECO:0000256" key="2">
    <source>
        <dbReference type="ARBA" id="ARBA00004963"/>
    </source>
</evidence>
<dbReference type="HAMAP" id="MF_01374">
    <property type="entry name" value="Glyoxalase_2"/>
    <property type="match status" value="1"/>
</dbReference>
<evidence type="ECO:0000256" key="7">
    <source>
        <dbReference type="HAMAP-Rule" id="MF_01374"/>
    </source>
</evidence>
<feature type="binding site" evidence="7">
    <location>
        <position position="61"/>
    </location>
    <ligand>
        <name>Zn(2+)</name>
        <dbReference type="ChEBI" id="CHEBI:29105"/>
        <label>2</label>
    </ligand>
</feature>
<organism evidence="9 10">
    <name type="scientific">Telmatospirillum siberiense</name>
    <dbReference type="NCBI Taxonomy" id="382514"/>
    <lineage>
        <taxon>Bacteria</taxon>
        <taxon>Pseudomonadati</taxon>
        <taxon>Pseudomonadota</taxon>
        <taxon>Alphaproteobacteria</taxon>
        <taxon>Rhodospirillales</taxon>
        <taxon>Rhodospirillaceae</taxon>
        <taxon>Telmatospirillum</taxon>
    </lineage>
</organism>
<keyword evidence="5 7" id="KW-0378">Hydrolase</keyword>
<dbReference type="InterPro" id="IPR036866">
    <property type="entry name" value="RibonucZ/Hydroxyglut_hydro"/>
</dbReference>
<feature type="binding site" evidence="7">
    <location>
        <position position="59"/>
    </location>
    <ligand>
        <name>Zn(2+)</name>
        <dbReference type="ChEBI" id="CHEBI:29105"/>
        <label>1</label>
    </ligand>
</feature>
<feature type="binding site" evidence="7">
    <location>
        <position position="62"/>
    </location>
    <ligand>
        <name>Zn(2+)</name>
        <dbReference type="ChEBI" id="CHEBI:29105"/>
        <label>2</label>
    </ligand>
</feature>
<dbReference type="UniPathway" id="UPA00619">
    <property type="reaction ID" value="UER00676"/>
</dbReference>
<protein>
    <recommendedName>
        <fullName evidence="7">Hydroxyacylglutathione hydrolase</fullName>
        <ecNumber evidence="7">3.1.2.6</ecNumber>
    </recommendedName>
    <alternativeName>
        <fullName evidence="7">Glyoxalase II</fullName>
        <shortName evidence="7">Glx II</shortName>
    </alternativeName>
</protein>
<keyword evidence="4 7" id="KW-0479">Metal-binding</keyword>
<dbReference type="OrthoDB" id="9802248at2"/>
<dbReference type="SMART" id="SM00849">
    <property type="entry name" value="Lactamase_B"/>
    <property type="match status" value="1"/>
</dbReference>
<feature type="binding site" evidence="7">
    <location>
        <position position="172"/>
    </location>
    <ligand>
        <name>Zn(2+)</name>
        <dbReference type="ChEBI" id="CHEBI:29105"/>
        <label>2</label>
    </ligand>
</feature>
<dbReference type="GO" id="GO:0008270">
    <property type="term" value="F:zinc ion binding"/>
    <property type="evidence" value="ECO:0007669"/>
    <property type="project" value="InterPro"/>
</dbReference>
<dbReference type="InterPro" id="IPR001018">
    <property type="entry name" value="Beta-lactamase_class-B_CS"/>
</dbReference>
<dbReference type="GO" id="GO:0008800">
    <property type="term" value="F:beta-lactamase activity"/>
    <property type="evidence" value="ECO:0007669"/>
    <property type="project" value="InterPro"/>
</dbReference>
<sequence>MSRLQIEQIPVLTDNYVYLLHDPASLATAAVDPAVAEPVEERLAQKGWTLTHILNTHHHGDHTGGNLALKQRYGARIVGARNDSQRIPGIDAQVADGDSFLLGEAAAVVMAVPGHTSGHIAFWFPESHALFCGDTLFALGCGRLFEGTAEQMWSSLLKLRGLPDDTMVYCAHEYTQSNARFARLLERDNKALLTRIDDIDAKRSRDLPTVPSPLAIERATNPFLRADIESVKKGVGLPGEDPIRVFAEIRRRKDAF</sequence>
<dbReference type="Pfam" id="PF16123">
    <property type="entry name" value="HAGH_C"/>
    <property type="match status" value="1"/>
</dbReference>
<evidence type="ECO:0000313" key="10">
    <source>
        <dbReference type="Proteomes" id="UP000233293"/>
    </source>
</evidence>
<dbReference type="InterPro" id="IPR035680">
    <property type="entry name" value="Clx_II_MBL"/>
</dbReference>
<dbReference type="PANTHER" id="PTHR43705:SF1">
    <property type="entry name" value="HYDROXYACYLGLUTATHIONE HYDROLASE GLOB"/>
    <property type="match status" value="1"/>
</dbReference>
<evidence type="ECO:0000256" key="6">
    <source>
        <dbReference type="ARBA" id="ARBA00022833"/>
    </source>
</evidence>
<dbReference type="SUPFAM" id="SSF56281">
    <property type="entry name" value="Metallo-hydrolase/oxidoreductase"/>
    <property type="match status" value="1"/>
</dbReference>
<dbReference type="Proteomes" id="UP000233293">
    <property type="component" value="Unassembled WGS sequence"/>
</dbReference>
<comment type="similarity">
    <text evidence="3 7">Belongs to the metallo-beta-lactamase superfamily. Glyoxalase II family.</text>
</comment>
<evidence type="ECO:0000256" key="4">
    <source>
        <dbReference type="ARBA" id="ARBA00022723"/>
    </source>
</evidence>
<feature type="domain" description="Metallo-beta-lactamase" evidence="8">
    <location>
        <begin position="14"/>
        <end position="172"/>
    </location>
</feature>
<comment type="function">
    <text evidence="7">Thiolesterase that catalyzes the hydrolysis of S-D-lactoyl-glutathione to form glutathione and D-lactic acid.</text>
</comment>
<dbReference type="InterPro" id="IPR001279">
    <property type="entry name" value="Metallo-B-lactamas"/>
</dbReference>
<dbReference type="PROSITE" id="PS00743">
    <property type="entry name" value="BETA_LACTAMASE_B_1"/>
    <property type="match status" value="1"/>
</dbReference>
<evidence type="ECO:0000259" key="8">
    <source>
        <dbReference type="SMART" id="SM00849"/>
    </source>
</evidence>
<evidence type="ECO:0000256" key="3">
    <source>
        <dbReference type="ARBA" id="ARBA00006759"/>
    </source>
</evidence>
<name>A0A2N3PPF5_9PROT</name>
<feature type="binding site" evidence="7">
    <location>
        <position position="115"/>
    </location>
    <ligand>
        <name>Zn(2+)</name>
        <dbReference type="ChEBI" id="CHEBI:29105"/>
        <label>1</label>
    </ligand>
</feature>
<comment type="caution">
    <text evidence="9">The sequence shown here is derived from an EMBL/GenBank/DDBJ whole genome shotgun (WGS) entry which is preliminary data.</text>
</comment>
<feature type="binding site" evidence="7">
    <location>
        <position position="134"/>
    </location>
    <ligand>
        <name>Zn(2+)</name>
        <dbReference type="ChEBI" id="CHEBI:29105"/>
        <label>2</label>
    </ligand>
</feature>
<comment type="catalytic activity">
    <reaction evidence="1 7">
        <text>an S-(2-hydroxyacyl)glutathione + H2O = a 2-hydroxy carboxylate + glutathione + H(+)</text>
        <dbReference type="Rhea" id="RHEA:21864"/>
        <dbReference type="ChEBI" id="CHEBI:15377"/>
        <dbReference type="ChEBI" id="CHEBI:15378"/>
        <dbReference type="ChEBI" id="CHEBI:57925"/>
        <dbReference type="ChEBI" id="CHEBI:58896"/>
        <dbReference type="ChEBI" id="CHEBI:71261"/>
        <dbReference type="EC" id="3.1.2.6"/>
    </reaction>
</comment>
<dbReference type="InterPro" id="IPR017782">
    <property type="entry name" value="Hydroxyacylglutathione_Hdrlase"/>
</dbReference>
<dbReference type="PANTHER" id="PTHR43705">
    <property type="entry name" value="HYDROXYACYLGLUTATHIONE HYDROLASE"/>
    <property type="match status" value="1"/>
</dbReference>
<feature type="binding site" evidence="7">
    <location>
        <position position="134"/>
    </location>
    <ligand>
        <name>Zn(2+)</name>
        <dbReference type="ChEBI" id="CHEBI:29105"/>
        <label>1</label>
    </ligand>
</feature>
<evidence type="ECO:0000256" key="5">
    <source>
        <dbReference type="ARBA" id="ARBA00022801"/>
    </source>
</evidence>
<dbReference type="Gene3D" id="3.60.15.10">
    <property type="entry name" value="Ribonuclease Z/Hydroxyacylglutathione hydrolase-like"/>
    <property type="match status" value="1"/>
</dbReference>
<dbReference type="GO" id="GO:0004416">
    <property type="term" value="F:hydroxyacylglutathione hydrolase activity"/>
    <property type="evidence" value="ECO:0007669"/>
    <property type="project" value="UniProtKB-UniRule"/>
</dbReference>
<keyword evidence="10" id="KW-1185">Reference proteome</keyword>
<evidence type="ECO:0000313" key="9">
    <source>
        <dbReference type="EMBL" id="PKU22295.1"/>
    </source>
</evidence>
<dbReference type="CDD" id="cd07723">
    <property type="entry name" value="hydroxyacylglutathione_hydrolase_MBL-fold"/>
    <property type="match status" value="1"/>
</dbReference>
<dbReference type="GO" id="GO:0019243">
    <property type="term" value="P:methylglyoxal catabolic process to D-lactate via S-lactoyl-glutathione"/>
    <property type="evidence" value="ECO:0007669"/>
    <property type="project" value="UniProtKB-UniRule"/>
</dbReference>
<comment type="cofactor">
    <cofactor evidence="7">
        <name>Zn(2+)</name>
        <dbReference type="ChEBI" id="CHEBI:29105"/>
    </cofactor>
    <text evidence="7">Binds 2 Zn(2+) ions per subunit.</text>
</comment>
<accession>A0A2N3PPF5</accession>
<evidence type="ECO:0000256" key="1">
    <source>
        <dbReference type="ARBA" id="ARBA00001623"/>
    </source>
</evidence>
<comment type="pathway">
    <text evidence="2 7">Secondary metabolite metabolism; methylglyoxal degradation; (R)-lactate from methylglyoxal: step 2/2.</text>
</comment>
<dbReference type="EC" id="3.1.2.6" evidence="7"/>
<dbReference type="InterPro" id="IPR050110">
    <property type="entry name" value="Glyoxalase_II_hydrolase"/>
</dbReference>
<keyword evidence="6 7" id="KW-0862">Zinc</keyword>
<gene>
    <name evidence="7 9" type="primary">gloB</name>
    <name evidence="9" type="ORF">CWS72_22260</name>
</gene>
<dbReference type="NCBIfam" id="TIGR03413">
    <property type="entry name" value="GSH_gloB"/>
    <property type="match status" value="1"/>
</dbReference>
<proteinExistence type="inferred from homology"/>
<feature type="binding site" evidence="7">
    <location>
        <position position="57"/>
    </location>
    <ligand>
        <name>Zn(2+)</name>
        <dbReference type="ChEBI" id="CHEBI:29105"/>
        <label>1</label>
    </ligand>
</feature>
<reference evidence="10" key="1">
    <citation type="submission" date="2017-12" db="EMBL/GenBank/DDBJ databases">
        <title>Draft genome sequence of Telmatospirillum siberiense 26-4b1T, an acidotolerant peatland alphaproteobacterium potentially involved in sulfur cycling.</title>
        <authorList>
            <person name="Hausmann B."/>
            <person name="Pjevac P."/>
            <person name="Schreck K."/>
            <person name="Herbold C.W."/>
            <person name="Daims H."/>
            <person name="Wagner M."/>
            <person name="Pester M."/>
            <person name="Loy A."/>
        </authorList>
    </citation>
    <scope>NUCLEOTIDE SEQUENCE [LARGE SCALE GENOMIC DNA]</scope>
    <source>
        <strain evidence="10">26-4b1</strain>
    </source>
</reference>